<evidence type="ECO:0000256" key="1">
    <source>
        <dbReference type="SAM" id="MobiDB-lite"/>
    </source>
</evidence>
<feature type="compositionally biased region" description="Acidic residues" evidence="1">
    <location>
        <begin position="35"/>
        <end position="49"/>
    </location>
</feature>
<feature type="non-terminal residue" evidence="2">
    <location>
        <position position="1"/>
    </location>
</feature>
<feature type="region of interest" description="Disordered" evidence="1">
    <location>
        <begin position="1"/>
        <end position="94"/>
    </location>
</feature>
<feature type="compositionally biased region" description="Basic and acidic residues" evidence="1">
    <location>
        <begin position="1"/>
        <end position="28"/>
    </location>
</feature>
<keyword evidence="3" id="KW-1185">Reference proteome</keyword>
<proteinExistence type="predicted"/>
<organism evidence="2 3">
    <name type="scientific">Taxus chinensis</name>
    <name type="common">Chinese yew</name>
    <name type="synonym">Taxus wallichiana var. chinensis</name>
    <dbReference type="NCBI Taxonomy" id="29808"/>
    <lineage>
        <taxon>Eukaryota</taxon>
        <taxon>Viridiplantae</taxon>
        <taxon>Streptophyta</taxon>
        <taxon>Embryophyta</taxon>
        <taxon>Tracheophyta</taxon>
        <taxon>Spermatophyta</taxon>
        <taxon>Pinopsida</taxon>
        <taxon>Pinidae</taxon>
        <taxon>Conifers II</taxon>
        <taxon>Cupressales</taxon>
        <taxon>Taxaceae</taxon>
        <taxon>Taxus</taxon>
    </lineage>
</organism>
<gene>
    <name evidence="2" type="ORF">KI387_026639</name>
</gene>
<evidence type="ECO:0000313" key="2">
    <source>
        <dbReference type="EMBL" id="KAH9311604.1"/>
    </source>
</evidence>
<dbReference type="Proteomes" id="UP000824469">
    <property type="component" value="Unassembled WGS sequence"/>
</dbReference>
<feature type="non-terminal residue" evidence="2">
    <location>
        <position position="110"/>
    </location>
</feature>
<accession>A0AA38FWF1</accession>
<name>A0AA38FWF1_TAXCH</name>
<sequence>VVAHSEEKTHDKENPKDDTMQYDEEMHSVHGGGPEGDEEEEKGNDEEQNFIEGLEIVSGDGNNKKLDTGTRMPKGKCNGRRKKKEEIRQPTQMNYIDDHTKVLRERFQRK</sequence>
<reference evidence="2 3" key="1">
    <citation type="journal article" date="2021" name="Nat. Plants">
        <title>The Taxus genome provides insights into paclitaxel biosynthesis.</title>
        <authorList>
            <person name="Xiong X."/>
            <person name="Gou J."/>
            <person name="Liao Q."/>
            <person name="Li Y."/>
            <person name="Zhou Q."/>
            <person name="Bi G."/>
            <person name="Li C."/>
            <person name="Du R."/>
            <person name="Wang X."/>
            <person name="Sun T."/>
            <person name="Guo L."/>
            <person name="Liang H."/>
            <person name="Lu P."/>
            <person name="Wu Y."/>
            <person name="Zhang Z."/>
            <person name="Ro D.K."/>
            <person name="Shang Y."/>
            <person name="Huang S."/>
            <person name="Yan J."/>
        </authorList>
    </citation>
    <scope>NUCLEOTIDE SEQUENCE [LARGE SCALE GENOMIC DNA]</scope>
    <source>
        <strain evidence="2">Ta-2019</strain>
    </source>
</reference>
<dbReference type="AlphaFoldDB" id="A0AA38FWF1"/>
<protein>
    <submittedName>
        <fullName evidence="2">Uncharacterized protein</fullName>
    </submittedName>
</protein>
<evidence type="ECO:0000313" key="3">
    <source>
        <dbReference type="Proteomes" id="UP000824469"/>
    </source>
</evidence>
<feature type="compositionally biased region" description="Basic residues" evidence="1">
    <location>
        <begin position="73"/>
        <end position="83"/>
    </location>
</feature>
<dbReference type="EMBL" id="JAHRHJ020000006">
    <property type="protein sequence ID" value="KAH9311604.1"/>
    <property type="molecule type" value="Genomic_DNA"/>
</dbReference>
<comment type="caution">
    <text evidence="2">The sequence shown here is derived from an EMBL/GenBank/DDBJ whole genome shotgun (WGS) entry which is preliminary data.</text>
</comment>